<comment type="caution">
    <text evidence="5">The sequence shown here is derived from an EMBL/GenBank/DDBJ whole genome shotgun (WGS) entry which is preliminary data.</text>
</comment>
<evidence type="ECO:0000259" key="4">
    <source>
        <dbReference type="Pfam" id="PF11887"/>
    </source>
</evidence>
<evidence type="ECO:0000313" key="6">
    <source>
        <dbReference type="Proteomes" id="UP000277094"/>
    </source>
</evidence>
<dbReference type="OrthoDB" id="4741753at2"/>
<dbReference type="GO" id="GO:0005576">
    <property type="term" value="C:extracellular region"/>
    <property type="evidence" value="ECO:0007669"/>
    <property type="project" value="TreeGrafter"/>
</dbReference>
<name>A0A3N0DPJ9_9ACTN</name>
<accession>A0A3N0DPJ9</accession>
<dbReference type="Pfam" id="PF11887">
    <property type="entry name" value="Mce4_CUP1"/>
    <property type="match status" value="1"/>
</dbReference>
<sequence>MFQNRSVLPLPSGRGVITARTKQQLLVFALIGLLGISYVGAHYARLDRLFFDSTYEVTAHFDQSGGIFVGSEVAYRGVQVGKVTDMRLTRSGVDVILEIDHGHDVPADTLAVVANKSAVGEQYLDLEPRRDGRPYLRDGSAIDIKDTRVPVSTTELLTNTDQLVTSLPQEDLRTAITEMGDAFAGTGPDLARIIDTSNQFIQTANDNFDVTTALIRDSNVALRTQALKGSAIRNFSRDLALFSGTLADNNDALIKLIDNGSATATQLRTFLEQNGVDLGGLINNLVTTGEVVEKHLPGVRQILVLYPYAVAEGFTIAEKGPDGYYQRSGLVLNALPPVCHAGYDPKERRSPTDRSERPMDADAHCSEPATKSNPRGSQNAPRPAANANDAGPTVAAYDPVTGRVTWSDRETTPQPGVPDQSDGLAALLFGPLYS</sequence>
<gene>
    <name evidence="5" type="ORF">EFL95_16295</name>
</gene>
<evidence type="ECO:0000256" key="1">
    <source>
        <dbReference type="SAM" id="MobiDB-lite"/>
    </source>
</evidence>
<reference evidence="5 6" key="1">
    <citation type="submission" date="2018-11" db="EMBL/GenBank/DDBJ databases">
        <authorList>
            <person name="Li F."/>
        </authorList>
    </citation>
    <scope>NUCLEOTIDE SEQUENCE [LARGE SCALE GENOMIC DNA]</scope>
    <source>
        <strain evidence="5 6">KIS18-7</strain>
    </source>
</reference>
<organism evidence="5 6">
    <name type="scientific">Nocardioides marmorisolisilvae</name>
    <dbReference type="NCBI Taxonomy" id="1542737"/>
    <lineage>
        <taxon>Bacteria</taxon>
        <taxon>Bacillati</taxon>
        <taxon>Actinomycetota</taxon>
        <taxon>Actinomycetes</taxon>
        <taxon>Propionibacteriales</taxon>
        <taxon>Nocardioidaceae</taxon>
        <taxon>Nocardioides</taxon>
    </lineage>
</organism>
<dbReference type="PANTHER" id="PTHR33371:SF16">
    <property type="entry name" value="MCE-FAMILY PROTEIN MCE3F"/>
    <property type="match status" value="1"/>
</dbReference>
<dbReference type="InterPro" id="IPR003399">
    <property type="entry name" value="Mce/MlaD"/>
</dbReference>
<keyword evidence="2" id="KW-1133">Transmembrane helix</keyword>
<dbReference type="Pfam" id="PF02470">
    <property type="entry name" value="MlaD"/>
    <property type="match status" value="1"/>
</dbReference>
<dbReference type="Proteomes" id="UP000277094">
    <property type="component" value="Unassembled WGS sequence"/>
</dbReference>
<dbReference type="NCBIfam" id="TIGR00996">
    <property type="entry name" value="Mtu_fam_mce"/>
    <property type="match status" value="1"/>
</dbReference>
<dbReference type="InterPro" id="IPR052336">
    <property type="entry name" value="MlaD_Phospholipid_Transporter"/>
</dbReference>
<feature type="domain" description="Mce/MlaD" evidence="3">
    <location>
        <begin position="54"/>
        <end position="128"/>
    </location>
</feature>
<proteinExistence type="predicted"/>
<feature type="compositionally biased region" description="Low complexity" evidence="1">
    <location>
        <begin position="379"/>
        <end position="392"/>
    </location>
</feature>
<dbReference type="InterPro" id="IPR024516">
    <property type="entry name" value="Mce_C"/>
</dbReference>
<dbReference type="PANTHER" id="PTHR33371">
    <property type="entry name" value="INTERMEMBRANE PHOSPHOLIPID TRANSPORT SYSTEM BINDING PROTEIN MLAD-RELATED"/>
    <property type="match status" value="1"/>
</dbReference>
<evidence type="ECO:0000256" key="2">
    <source>
        <dbReference type="SAM" id="Phobius"/>
    </source>
</evidence>
<evidence type="ECO:0000313" key="5">
    <source>
        <dbReference type="EMBL" id="RNL77570.1"/>
    </source>
</evidence>
<dbReference type="InterPro" id="IPR005693">
    <property type="entry name" value="Mce"/>
</dbReference>
<feature type="region of interest" description="Disordered" evidence="1">
    <location>
        <begin position="341"/>
        <end position="424"/>
    </location>
</feature>
<feature type="compositionally biased region" description="Polar residues" evidence="1">
    <location>
        <begin position="369"/>
        <end position="378"/>
    </location>
</feature>
<dbReference type="EMBL" id="RJSG01000003">
    <property type="protein sequence ID" value="RNL77570.1"/>
    <property type="molecule type" value="Genomic_DNA"/>
</dbReference>
<keyword evidence="6" id="KW-1185">Reference proteome</keyword>
<dbReference type="AlphaFoldDB" id="A0A3N0DPJ9"/>
<keyword evidence="2" id="KW-0472">Membrane</keyword>
<feature type="domain" description="Mammalian cell entry C-terminal" evidence="4">
    <location>
        <begin position="136"/>
        <end position="302"/>
    </location>
</feature>
<keyword evidence="2" id="KW-0812">Transmembrane</keyword>
<feature type="transmembrane region" description="Helical" evidence="2">
    <location>
        <begin position="25"/>
        <end position="44"/>
    </location>
</feature>
<evidence type="ECO:0000259" key="3">
    <source>
        <dbReference type="Pfam" id="PF02470"/>
    </source>
</evidence>
<feature type="compositionally biased region" description="Basic and acidic residues" evidence="1">
    <location>
        <begin position="343"/>
        <end position="365"/>
    </location>
</feature>
<protein>
    <submittedName>
        <fullName evidence="5">MCE family protein</fullName>
    </submittedName>
</protein>